<sequence length="126" mass="12728">MAILSISERDQLGISSCLGSSEGPADGALAGAGGALAYAVGALASAAVALESMLTFKSAFRSKFRVAGLVASLTMSFSFNAALHIQNTQTLLVCHSSPVVLPPPAVEFLSCLRAAPLLCCLSSGIL</sequence>
<dbReference type="EMBL" id="JAUESC010000002">
    <property type="protein sequence ID" value="KAK0604007.1"/>
    <property type="molecule type" value="Genomic_DNA"/>
</dbReference>
<feature type="transmembrane region" description="Helical" evidence="1">
    <location>
        <begin position="35"/>
        <end position="54"/>
    </location>
</feature>
<dbReference type="Proteomes" id="UP001168877">
    <property type="component" value="Unassembled WGS sequence"/>
</dbReference>
<proteinExistence type="predicted"/>
<keyword evidence="3" id="KW-1185">Reference proteome</keyword>
<comment type="caution">
    <text evidence="2">The sequence shown here is derived from an EMBL/GenBank/DDBJ whole genome shotgun (WGS) entry which is preliminary data.</text>
</comment>
<evidence type="ECO:0000313" key="3">
    <source>
        <dbReference type="Proteomes" id="UP001168877"/>
    </source>
</evidence>
<reference evidence="2" key="2">
    <citation type="submission" date="2023-06" db="EMBL/GenBank/DDBJ databases">
        <authorList>
            <person name="Swenson N.G."/>
            <person name="Wegrzyn J.L."/>
            <person name="Mcevoy S.L."/>
        </authorList>
    </citation>
    <scope>NUCLEOTIDE SEQUENCE</scope>
    <source>
        <strain evidence="2">NS2018</strain>
        <tissue evidence="2">Leaf</tissue>
    </source>
</reference>
<name>A0AA39TAX6_ACESA</name>
<evidence type="ECO:0000313" key="2">
    <source>
        <dbReference type="EMBL" id="KAK0604007.1"/>
    </source>
</evidence>
<accession>A0AA39TAX6</accession>
<keyword evidence="1" id="KW-1133">Transmembrane helix</keyword>
<organism evidence="2 3">
    <name type="scientific">Acer saccharum</name>
    <name type="common">Sugar maple</name>
    <dbReference type="NCBI Taxonomy" id="4024"/>
    <lineage>
        <taxon>Eukaryota</taxon>
        <taxon>Viridiplantae</taxon>
        <taxon>Streptophyta</taxon>
        <taxon>Embryophyta</taxon>
        <taxon>Tracheophyta</taxon>
        <taxon>Spermatophyta</taxon>
        <taxon>Magnoliopsida</taxon>
        <taxon>eudicotyledons</taxon>
        <taxon>Gunneridae</taxon>
        <taxon>Pentapetalae</taxon>
        <taxon>rosids</taxon>
        <taxon>malvids</taxon>
        <taxon>Sapindales</taxon>
        <taxon>Sapindaceae</taxon>
        <taxon>Hippocastanoideae</taxon>
        <taxon>Acereae</taxon>
        <taxon>Acer</taxon>
    </lineage>
</organism>
<reference evidence="2" key="1">
    <citation type="journal article" date="2022" name="Plant J.">
        <title>Strategies of tolerance reflected in two North American maple genomes.</title>
        <authorList>
            <person name="McEvoy S.L."/>
            <person name="Sezen U.U."/>
            <person name="Trouern-Trend A."/>
            <person name="McMahon S.M."/>
            <person name="Schaberg P.G."/>
            <person name="Yang J."/>
            <person name="Wegrzyn J.L."/>
            <person name="Swenson N.G."/>
        </authorList>
    </citation>
    <scope>NUCLEOTIDE SEQUENCE</scope>
    <source>
        <strain evidence="2">NS2018</strain>
    </source>
</reference>
<dbReference type="AlphaFoldDB" id="A0AA39TAX6"/>
<gene>
    <name evidence="2" type="ORF">LWI29_011126</name>
</gene>
<protein>
    <submittedName>
        <fullName evidence="2">Uncharacterized protein</fullName>
    </submittedName>
</protein>
<keyword evidence="1" id="KW-0812">Transmembrane</keyword>
<keyword evidence="1" id="KW-0472">Membrane</keyword>
<evidence type="ECO:0000256" key="1">
    <source>
        <dbReference type="SAM" id="Phobius"/>
    </source>
</evidence>